<evidence type="ECO:0000313" key="9">
    <source>
        <dbReference type="EMBL" id="TKW32340.1"/>
    </source>
</evidence>
<dbReference type="GO" id="GO:0034244">
    <property type="term" value="P:negative regulation of transcription elongation by RNA polymerase II"/>
    <property type="evidence" value="ECO:0007669"/>
    <property type="project" value="InterPro"/>
</dbReference>
<keyword evidence="10" id="KW-1185">Reference proteome</keyword>
<feature type="compositionally biased region" description="Basic residues" evidence="7">
    <location>
        <begin position="34"/>
        <end position="51"/>
    </location>
</feature>
<keyword evidence="3" id="KW-0862">Zinc</keyword>
<proteinExistence type="predicted"/>
<dbReference type="PROSITE" id="PS50016">
    <property type="entry name" value="ZF_PHD_2"/>
    <property type="match status" value="1"/>
</dbReference>
<dbReference type="InterPro" id="IPR019787">
    <property type="entry name" value="Znf_PHD-finger"/>
</dbReference>
<dbReference type="SUPFAM" id="SSF57903">
    <property type="entry name" value="FYVE/PHD zinc finger"/>
    <property type="match status" value="1"/>
</dbReference>
<dbReference type="PANTHER" id="PTHR33304:SF61">
    <property type="entry name" value="RING_FYVE_PHD ZINC FINGER SUPERFAMILY PROTEIN"/>
    <property type="match status" value="1"/>
</dbReference>
<name>A0A4U6VR84_SETVI</name>
<dbReference type="Proteomes" id="UP000298652">
    <property type="component" value="Chromosome 2"/>
</dbReference>
<feature type="compositionally biased region" description="Basic and acidic residues" evidence="7">
    <location>
        <begin position="308"/>
        <end position="326"/>
    </location>
</feature>
<evidence type="ECO:0000256" key="3">
    <source>
        <dbReference type="ARBA" id="ARBA00022833"/>
    </source>
</evidence>
<feature type="compositionally biased region" description="Acidic residues" evidence="7">
    <location>
        <begin position="57"/>
        <end position="73"/>
    </location>
</feature>
<keyword evidence="1" id="KW-0479">Metal-binding</keyword>
<evidence type="ECO:0000256" key="7">
    <source>
        <dbReference type="SAM" id="MobiDB-lite"/>
    </source>
</evidence>
<evidence type="ECO:0000256" key="5">
    <source>
        <dbReference type="ARBA" id="ARBA00023163"/>
    </source>
</evidence>
<dbReference type="InterPro" id="IPR001965">
    <property type="entry name" value="Znf_PHD"/>
</dbReference>
<dbReference type="GO" id="GO:0008270">
    <property type="term" value="F:zinc ion binding"/>
    <property type="evidence" value="ECO:0007669"/>
    <property type="project" value="UniProtKB-KW"/>
</dbReference>
<feature type="compositionally biased region" description="Polar residues" evidence="7">
    <location>
        <begin position="1161"/>
        <end position="1174"/>
    </location>
</feature>
<feature type="region of interest" description="Disordered" evidence="7">
    <location>
        <begin position="442"/>
        <end position="470"/>
    </location>
</feature>
<keyword evidence="4" id="KW-0805">Transcription regulation</keyword>
<feature type="compositionally biased region" description="Polar residues" evidence="7">
    <location>
        <begin position="121"/>
        <end position="146"/>
    </location>
</feature>
<dbReference type="Pfam" id="PF23121">
    <property type="entry name" value="SPOC_AIPP2"/>
    <property type="match status" value="1"/>
</dbReference>
<evidence type="ECO:0000256" key="4">
    <source>
        <dbReference type="ARBA" id="ARBA00023015"/>
    </source>
</evidence>
<evidence type="ECO:0000259" key="8">
    <source>
        <dbReference type="PROSITE" id="PS50016"/>
    </source>
</evidence>
<feature type="region of interest" description="Disordered" evidence="7">
    <location>
        <begin position="273"/>
        <end position="430"/>
    </location>
</feature>
<dbReference type="EMBL" id="CM016553">
    <property type="protein sequence ID" value="TKW32340.1"/>
    <property type="molecule type" value="Genomic_DNA"/>
</dbReference>
<evidence type="ECO:0000256" key="2">
    <source>
        <dbReference type="ARBA" id="ARBA00022771"/>
    </source>
</evidence>
<dbReference type="InterPro" id="IPR013083">
    <property type="entry name" value="Znf_RING/FYVE/PHD"/>
</dbReference>
<feature type="region of interest" description="Disordered" evidence="7">
    <location>
        <begin position="1198"/>
        <end position="1269"/>
    </location>
</feature>
<keyword evidence="5" id="KW-0804">Transcription</keyword>
<dbReference type="AlphaFoldDB" id="A0A4U6VR84"/>
<dbReference type="InterPro" id="IPR056280">
    <property type="entry name" value="AIPP2-like_SPOC"/>
</dbReference>
<evidence type="ECO:0000256" key="1">
    <source>
        <dbReference type="ARBA" id="ARBA00022723"/>
    </source>
</evidence>
<organism evidence="9 10">
    <name type="scientific">Setaria viridis</name>
    <name type="common">Green bristlegrass</name>
    <name type="synonym">Setaria italica subsp. viridis</name>
    <dbReference type="NCBI Taxonomy" id="4556"/>
    <lineage>
        <taxon>Eukaryota</taxon>
        <taxon>Viridiplantae</taxon>
        <taxon>Streptophyta</taxon>
        <taxon>Embryophyta</taxon>
        <taxon>Tracheophyta</taxon>
        <taxon>Spermatophyta</taxon>
        <taxon>Magnoliopsida</taxon>
        <taxon>Liliopsida</taxon>
        <taxon>Poales</taxon>
        <taxon>Poaceae</taxon>
        <taxon>PACMAD clade</taxon>
        <taxon>Panicoideae</taxon>
        <taxon>Panicodae</taxon>
        <taxon>Paniceae</taxon>
        <taxon>Cenchrinae</taxon>
        <taxon>Setaria</taxon>
    </lineage>
</organism>
<dbReference type="SMART" id="SM00249">
    <property type="entry name" value="PHD"/>
    <property type="match status" value="1"/>
</dbReference>
<evidence type="ECO:0000313" key="10">
    <source>
        <dbReference type="Proteomes" id="UP000298652"/>
    </source>
</evidence>
<feature type="compositionally biased region" description="Polar residues" evidence="7">
    <location>
        <begin position="593"/>
        <end position="603"/>
    </location>
</feature>
<feature type="compositionally biased region" description="Basic and acidic residues" evidence="7">
    <location>
        <begin position="581"/>
        <end position="592"/>
    </location>
</feature>
<feature type="compositionally biased region" description="Basic and acidic residues" evidence="7">
    <location>
        <begin position="169"/>
        <end position="184"/>
    </location>
</feature>
<feature type="compositionally biased region" description="Low complexity" evidence="7">
    <location>
        <begin position="1136"/>
        <end position="1145"/>
    </location>
</feature>
<accession>A0A4U6VR84</accession>
<protein>
    <recommendedName>
        <fullName evidence="8">PHD-type domain-containing protein</fullName>
    </recommendedName>
</protein>
<feature type="region of interest" description="Disordered" evidence="7">
    <location>
        <begin position="739"/>
        <end position="769"/>
    </location>
</feature>
<feature type="compositionally biased region" description="Polar residues" evidence="7">
    <location>
        <begin position="330"/>
        <end position="340"/>
    </location>
</feature>
<feature type="compositionally biased region" description="Polar residues" evidence="7">
    <location>
        <begin position="1243"/>
        <end position="1269"/>
    </location>
</feature>
<dbReference type="OMA" id="ERLAVCT"/>
<dbReference type="GO" id="GO:0140566">
    <property type="term" value="F:histone reader activity"/>
    <property type="evidence" value="ECO:0007669"/>
    <property type="project" value="InterPro"/>
</dbReference>
<feature type="region of interest" description="Disordered" evidence="7">
    <location>
        <begin position="1136"/>
        <end position="1179"/>
    </location>
</feature>
<dbReference type="InterPro" id="IPR011011">
    <property type="entry name" value="Znf_FYVE_PHD"/>
</dbReference>
<sequence length="1269" mass="137389">MRLRNADRVARNSDRRNNVVSWISEIKDTSSVAVRKKRGRRAPPSAKRLRDKKVDTEIDSDDAVDNEIGDTDEGQVGKSQSVVHNEENLDGSDGLQKIGQSGNSSGGPSSASEEQDHSTNSKDILQKGSSGTTKKVSACSPRSKQVASHLDQEGADEDDSHAQAAVAKKGVDDKRGSHEIKDDQVSDAQVNTTSSDDKSSEEVEDVKVCDICGDVGEEEKLAVCSRCNDGAEHTYCMRVMMEDVPESEWLCEDCQTAVESEKVKKLEKSQVKVGTSKGQSFEREMNKPAIAAKSRSSSDNELEAENAGNKEPEKKGNDMVKKRMEDDAAITSTIRDTISETGGAYMGPDSRKRMLSSRESSFGYDADKGKQPSQVGTSLASNAPKNQAPQPRGQLTKSTSFNNSKVPKVKQLLNEVPQKPKSFKESWSSTIKKEGPISMTTKSATFKKPKPCEPANKAKSSILSPAEEPRSVNQLVSQNATNDQCSSILGTPSTTAQMIAPVISKTDTTAQPFATGNNTADSNNLGNAHLQGGKSCIGNSELKKPLLAKVPGSTMPPNPERSLGGILGPGAQRKVIQNSDPSHRDAKIKDSTGLRQGASSSNRTIRCQRCNEAGHSTQFCAVDKLRVSAVKPLSERNMKDASAKRNRTSETSTSEAAEKAASRSGNQSEQIIKCGTYQNPTYGPKDVLPASFGHVKKPSPLSARSNEQDMRYILSNPGSTASVDYNKLKFKDDHPTLSATTGIPVDNSCTMPSDRRDESAQAFSAGDEPMASTVPELDWIWQGGFELRRTGRSPELCDGFQAHLSCSASQLVLEVAKKFPSKVQLEEVPRQNSWPTQFQENGPTYENVGLFFFARDIQSYENHYSKLVENMLKNDLVLRGSVDAVELLIFPSNTLSKNFQRWNMFYFLWGVFRVSRKDCSNLSSDVPTSRLEPNFIEDPRGVDPSTSVLSSSLSFSKDRNSFAEQDSGLVKSANFLPSLESNHEVCLNGENSIHQPVNGRALDDHLDSTNSKGAMGPSAMATELKHKKSDVKTLDTFGGNVSERDFDVNTEAVACSVSSTHQEESGKESTIINLNDAEDLMDIEPVNTGEISTEALDPHASGGARKRNFEMANGAAEVDGVLEHKKIKLDTVVSTNSELSENTNNGRLSSKVHPLAASSVDDGTSNKSMAGPSSSDRKCVFPLDLNAVDNAVSENIVNIPSSDDEESLEPVPSKVGEKQARGDNPSTDIAGALSLTLAFPSRKGQTSKPQSEPQRQFPERSNGNNTSSI</sequence>
<feature type="domain" description="PHD-type" evidence="8">
    <location>
        <begin position="206"/>
        <end position="257"/>
    </location>
</feature>
<dbReference type="Gene3D" id="3.30.40.10">
    <property type="entry name" value="Zinc/RING finger domain, C3HC4 (zinc finger)"/>
    <property type="match status" value="1"/>
</dbReference>
<dbReference type="PANTHER" id="PTHR33304">
    <property type="match status" value="1"/>
</dbReference>
<keyword evidence="2 6" id="KW-0863">Zinc-finger</keyword>
<feature type="region of interest" description="Disordered" evidence="7">
    <location>
        <begin position="633"/>
        <end position="669"/>
    </location>
</feature>
<feature type="region of interest" description="Disordered" evidence="7">
    <location>
        <begin position="548"/>
        <end position="603"/>
    </location>
</feature>
<dbReference type="InterPro" id="IPR049914">
    <property type="entry name" value="PHD1-3/5-6"/>
</dbReference>
<feature type="region of interest" description="Disordered" evidence="7">
    <location>
        <begin position="31"/>
        <end position="200"/>
    </location>
</feature>
<gene>
    <name evidence="9" type="ORF">SEVIR_2G163600v2</name>
</gene>
<dbReference type="Gramene" id="TKW32340">
    <property type="protein sequence ID" value="TKW32340"/>
    <property type="gene ID" value="SEVIR_2G163600v2"/>
</dbReference>
<feature type="compositionally biased region" description="Polar residues" evidence="7">
    <location>
        <begin position="371"/>
        <end position="405"/>
    </location>
</feature>
<feature type="compositionally biased region" description="Basic and acidic residues" evidence="7">
    <location>
        <begin position="633"/>
        <end position="643"/>
    </location>
</feature>
<reference evidence="9" key="1">
    <citation type="submission" date="2019-03" db="EMBL/GenBank/DDBJ databases">
        <title>WGS assembly of Setaria viridis.</title>
        <authorList>
            <person name="Huang P."/>
            <person name="Jenkins J."/>
            <person name="Grimwood J."/>
            <person name="Barry K."/>
            <person name="Healey A."/>
            <person name="Mamidi S."/>
            <person name="Sreedasyam A."/>
            <person name="Shu S."/>
            <person name="Feldman M."/>
            <person name="Wu J."/>
            <person name="Yu Y."/>
            <person name="Chen C."/>
            <person name="Johnson J."/>
            <person name="Rokhsar D."/>
            <person name="Baxter I."/>
            <person name="Schmutz J."/>
            <person name="Brutnell T."/>
            <person name="Kellogg E."/>
        </authorList>
    </citation>
    <scope>NUCLEOTIDE SEQUENCE [LARGE SCALE GENOMIC DNA]</scope>
</reference>
<evidence type="ECO:0000256" key="6">
    <source>
        <dbReference type="PROSITE-ProRule" id="PRU00146"/>
    </source>
</evidence>
<feature type="compositionally biased region" description="Low complexity" evidence="7">
    <location>
        <begin position="99"/>
        <end position="112"/>
    </location>
</feature>
<feature type="compositionally biased region" description="Polar residues" evidence="7">
    <location>
        <begin position="739"/>
        <end position="751"/>
    </location>
</feature>